<dbReference type="Pfam" id="PF01909">
    <property type="entry name" value="NTP_transf_2"/>
    <property type="match status" value="1"/>
</dbReference>
<dbReference type="Proteomes" id="UP000558997">
    <property type="component" value="Unassembled WGS sequence"/>
</dbReference>
<sequence length="268" mass="29072">MNMVGVQVPEHLRGLADSVLAEAERDPRIVAVIAGGSVATGTGDEYSDLDLVLVCTPEGQAGCLAEAKEFAGRAGKLLAGFTGEHVGEPRLLIALYGPPLAHVDLKFVTMDELHDRVEDGVVLWQRDDGVDRVFKESAARWPQVDPQWIEDRIWVWVHYVAVKIQRGELFEAIDALGMIRSAAIAPLAGYGRTSRPAGVRRLETLVPELVPELRATVATADQADCLRALNASVDVYRTVRDRAGASITRRTDAENATVAYLQAATPQP</sequence>
<evidence type="ECO:0000313" key="3">
    <source>
        <dbReference type="Proteomes" id="UP000558997"/>
    </source>
</evidence>
<keyword evidence="3" id="KW-1185">Reference proteome</keyword>
<keyword evidence="2" id="KW-0808">Transferase</keyword>
<organism evidence="2 3">
    <name type="scientific">Kribbella solani</name>
    <dbReference type="NCBI Taxonomy" id="236067"/>
    <lineage>
        <taxon>Bacteria</taxon>
        <taxon>Bacillati</taxon>
        <taxon>Actinomycetota</taxon>
        <taxon>Actinomycetes</taxon>
        <taxon>Propionibacteriales</taxon>
        <taxon>Kribbellaceae</taxon>
        <taxon>Kribbella</taxon>
    </lineage>
</organism>
<evidence type="ECO:0000313" key="2">
    <source>
        <dbReference type="EMBL" id="MBB5980630.1"/>
    </source>
</evidence>
<dbReference type="SUPFAM" id="SSF81301">
    <property type="entry name" value="Nucleotidyltransferase"/>
    <property type="match status" value="1"/>
</dbReference>
<dbReference type="GO" id="GO:0016779">
    <property type="term" value="F:nucleotidyltransferase activity"/>
    <property type="evidence" value="ECO:0007669"/>
    <property type="project" value="InterPro"/>
</dbReference>
<proteinExistence type="predicted"/>
<dbReference type="Gene3D" id="1.20.120.330">
    <property type="entry name" value="Nucleotidyltransferases domain 2"/>
    <property type="match status" value="1"/>
</dbReference>
<comment type="caution">
    <text evidence="2">The sequence shown here is derived from an EMBL/GenBank/DDBJ whole genome shotgun (WGS) entry which is preliminary data.</text>
</comment>
<protein>
    <submittedName>
        <fullName evidence="2">Putative nucleotidyltransferase</fullName>
    </submittedName>
</protein>
<dbReference type="Gene3D" id="3.30.460.10">
    <property type="entry name" value="Beta Polymerase, domain 2"/>
    <property type="match status" value="1"/>
</dbReference>
<feature type="domain" description="Polymerase nucleotidyl transferase" evidence="1">
    <location>
        <begin position="24"/>
        <end position="58"/>
    </location>
</feature>
<dbReference type="AlphaFoldDB" id="A0A841DV55"/>
<dbReference type="EMBL" id="JACHNF010000001">
    <property type="protein sequence ID" value="MBB5980630.1"/>
    <property type="molecule type" value="Genomic_DNA"/>
</dbReference>
<name>A0A841DV55_9ACTN</name>
<dbReference type="RefSeq" id="WP_184836513.1">
    <property type="nucleotide sequence ID" value="NZ_BAAAVN010000003.1"/>
</dbReference>
<gene>
    <name evidence="2" type="ORF">HDA44_003971</name>
</gene>
<dbReference type="CDD" id="cd05403">
    <property type="entry name" value="NT_KNTase_like"/>
    <property type="match status" value="1"/>
</dbReference>
<accession>A0A841DV55</accession>
<dbReference type="InterPro" id="IPR043519">
    <property type="entry name" value="NT_sf"/>
</dbReference>
<evidence type="ECO:0000259" key="1">
    <source>
        <dbReference type="Pfam" id="PF01909"/>
    </source>
</evidence>
<dbReference type="InterPro" id="IPR002934">
    <property type="entry name" value="Polymerase_NTP_transf_dom"/>
</dbReference>
<reference evidence="2 3" key="1">
    <citation type="submission" date="2020-08" db="EMBL/GenBank/DDBJ databases">
        <title>Sequencing the genomes of 1000 actinobacteria strains.</title>
        <authorList>
            <person name="Klenk H.-P."/>
        </authorList>
    </citation>
    <scope>NUCLEOTIDE SEQUENCE [LARGE SCALE GENOMIC DNA]</scope>
    <source>
        <strain evidence="2 3">DSM 17294</strain>
    </source>
</reference>